<dbReference type="PANTHER" id="PTHR32027:SF9">
    <property type="entry name" value="BLL3847 PROTEIN"/>
    <property type="match status" value="1"/>
</dbReference>
<dbReference type="PANTHER" id="PTHR32027">
    <property type="entry name" value="CYTOSINE DEAMINASE"/>
    <property type="match status" value="1"/>
</dbReference>
<dbReference type="InterPro" id="IPR011059">
    <property type="entry name" value="Metal-dep_hydrolase_composite"/>
</dbReference>
<reference evidence="2 3" key="1">
    <citation type="journal article" date="2019" name="Microbiol. Resour. Announc.">
        <title>Draft Genome Sequence of the Most Traditional epsilon-Poly-l-Lysine Producer, Streptomyces albulus NBRC14147.</title>
        <authorList>
            <person name="Yamanaka K."/>
            <person name="Hamano Y."/>
        </authorList>
    </citation>
    <scope>NUCLEOTIDE SEQUENCE [LARGE SCALE GENOMIC DNA]</scope>
    <source>
        <strain evidence="2 3">NBRC 14147</strain>
    </source>
</reference>
<dbReference type="SUPFAM" id="SSF51338">
    <property type="entry name" value="Composite domain of metallo-dependent hydrolases"/>
    <property type="match status" value="1"/>
</dbReference>
<proteinExistence type="predicted"/>
<dbReference type="AlphaFoldDB" id="A0A059VUP5"/>
<evidence type="ECO:0000259" key="1">
    <source>
        <dbReference type="Pfam" id="PF07969"/>
    </source>
</evidence>
<dbReference type="SUPFAM" id="SSF51556">
    <property type="entry name" value="Metallo-dependent hydrolases"/>
    <property type="match status" value="1"/>
</dbReference>
<dbReference type="Proteomes" id="UP000288351">
    <property type="component" value="Unassembled WGS sequence"/>
</dbReference>
<dbReference type="InterPro" id="IPR013108">
    <property type="entry name" value="Amidohydro_3"/>
</dbReference>
<name>A0A059VUP5_STRNR</name>
<protein>
    <submittedName>
        <fullName evidence="2">Cytosine deaminase</fullName>
    </submittedName>
</protein>
<accession>A0A059VUP5</accession>
<dbReference type="GO" id="GO:0016814">
    <property type="term" value="F:hydrolase activity, acting on carbon-nitrogen (but not peptide) bonds, in cyclic amidines"/>
    <property type="evidence" value="ECO:0007669"/>
    <property type="project" value="TreeGrafter"/>
</dbReference>
<dbReference type="RefSeq" id="WP_020930109.1">
    <property type="nucleotide sequence ID" value="NZ_BHXC01000006.1"/>
</dbReference>
<dbReference type="STRING" id="68570.DC74_559"/>
<evidence type="ECO:0000313" key="2">
    <source>
        <dbReference type="EMBL" id="GCB88691.1"/>
    </source>
</evidence>
<dbReference type="Gene3D" id="2.30.40.10">
    <property type="entry name" value="Urease, subunit C, domain 1"/>
    <property type="match status" value="1"/>
</dbReference>
<feature type="domain" description="Amidohydrolase 3" evidence="1">
    <location>
        <begin position="159"/>
        <end position="402"/>
    </location>
</feature>
<dbReference type="InterPro" id="IPR052349">
    <property type="entry name" value="Metallo-hydrolase_Enzymes"/>
</dbReference>
<organism evidence="2 3">
    <name type="scientific">Streptomyces noursei</name>
    <name type="common">Streptomyces albulus</name>
    <dbReference type="NCBI Taxonomy" id="1971"/>
    <lineage>
        <taxon>Bacteria</taxon>
        <taxon>Bacillati</taxon>
        <taxon>Actinomycetota</taxon>
        <taxon>Actinomycetes</taxon>
        <taxon>Kitasatosporales</taxon>
        <taxon>Streptomycetaceae</taxon>
        <taxon>Streptomyces</taxon>
    </lineage>
</organism>
<evidence type="ECO:0000313" key="3">
    <source>
        <dbReference type="Proteomes" id="UP000288351"/>
    </source>
</evidence>
<dbReference type="NCBIfam" id="NF004636">
    <property type="entry name" value="PRK05985.1"/>
    <property type="match status" value="1"/>
</dbReference>
<dbReference type="Pfam" id="PF07969">
    <property type="entry name" value="Amidohydro_3"/>
    <property type="match status" value="1"/>
</dbReference>
<dbReference type="eggNOG" id="COG0402">
    <property type="taxonomic scope" value="Bacteria"/>
</dbReference>
<dbReference type="EMBL" id="BHXC01000006">
    <property type="protein sequence ID" value="GCB88691.1"/>
    <property type="molecule type" value="Genomic_DNA"/>
</dbReference>
<sequence length="408" mass="42714">MTSSHAAQSRPRTVVFRGVRLLGGPPVDLTVVDGVVDAVVDATGGAAPGAASEVVECAGLLALPTLVDAHIHPDKTTWGEPWYTRRRPAHGIADHVAQDVELSRALPTPVGVRAHRLMAHAAACGTRAMRAHADVAPAFGLEGLVGIDEARAALAGVLDVQTVGFPQHGLRQAPGTDALLDEAARNGLIDLVGGIDPAGFDDNPEHLDTVFGLAERHRLGVDVHLHDRGARGLAPLREIIARTRALDMGGHVTVSHVFCLPGLQPRELDELADELATAGVSLTTVAADSGSVLPHRRLRAHGVRVGIGSDGVRDAWSPFGTGDMLHRAHLLGYCTGARLDEELDACYLAAAHDGAELVGLPRADFTPGAPADFLLVDGECLAQAVVDVPQRRMVVRAGRVVARDGALC</sequence>
<gene>
    <name evidence="2" type="primary">codA_1</name>
    <name evidence="2" type="ORF">SALB_01363</name>
</gene>
<dbReference type="InterPro" id="IPR032466">
    <property type="entry name" value="Metal_Hydrolase"/>
</dbReference>
<comment type="caution">
    <text evidence="2">The sequence shown here is derived from an EMBL/GenBank/DDBJ whole genome shotgun (WGS) entry which is preliminary data.</text>
</comment>
<dbReference type="Gene3D" id="3.20.20.140">
    <property type="entry name" value="Metal-dependent hydrolases"/>
    <property type="match status" value="1"/>
</dbReference>